<feature type="compositionally biased region" description="Basic and acidic residues" evidence="9">
    <location>
        <begin position="20"/>
        <end position="34"/>
    </location>
</feature>
<dbReference type="PROSITE" id="PS50011">
    <property type="entry name" value="PROTEIN_KINASE_DOM"/>
    <property type="match status" value="1"/>
</dbReference>
<dbReference type="GO" id="GO:0005524">
    <property type="term" value="F:ATP binding"/>
    <property type="evidence" value="ECO:0007669"/>
    <property type="project" value="UniProtKB-UniRule"/>
</dbReference>
<dbReference type="GO" id="GO:0005886">
    <property type="term" value="C:plasma membrane"/>
    <property type="evidence" value="ECO:0007669"/>
    <property type="project" value="UniProtKB-SubCell"/>
</dbReference>
<dbReference type="EMBL" id="VOIH02000006">
    <property type="protein sequence ID" value="KAF3443479.1"/>
    <property type="molecule type" value="Genomic_DNA"/>
</dbReference>
<dbReference type="AlphaFoldDB" id="A0A8K0MDQ6"/>
<dbReference type="OrthoDB" id="2339771at2759"/>
<evidence type="ECO:0000313" key="12">
    <source>
        <dbReference type="EMBL" id="KAF3443479.1"/>
    </source>
</evidence>
<keyword evidence="5 8" id="KW-0547">Nucleotide-binding</keyword>
<dbReference type="EC" id="2.7.11.1" evidence="2"/>
<evidence type="ECO:0000256" key="1">
    <source>
        <dbReference type="ARBA" id="ARBA00004236"/>
    </source>
</evidence>
<feature type="compositionally biased region" description="Polar residues" evidence="9">
    <location>
        <begin position="239"/>
        <end position="264"/>
    </location>
</feature>
<dbReference type="GO" id="GO:0004674">
    <property type="term" value="F:protein serine/threonine kinase activity"/>
    <property type="evidence" value="ECO:0007669"/>
    <property type="project" value="UniProtKB-EC"/>
</dbReference>
<keyword evidence="4" id="KW-0808">Transferase</keyword>
<feature type="region of interest" description="Disordered" evidence="9">
    <location>
        <begin position="20"/>
        <end position="44"/>
    </location>
</feature>
<keyword evidence="10" id="KW-0472">Membrane</keyword>
<dbReference type="Gene3D" id="3.30.200.20">
    <property type="entry name" value="Phosphorylase Kinase, domain 1"/>
    <property type="match status" value="1"/>
</dbReference>
<evidence type="ECO:0000256" key="5">
    <source>
        <dbReference type="ARBA" id="ARBA00022741"/>
    </source>
</evidence>
<feature type="transmembrane region" description="Helical" evidence="10">
    <location>
        <begin position="314"/>
        <end position="340"/>
    </location>
</feature>
<name>A0A8K0MDQ6_9ROSA</name>
<accession>A0A8K0MDQ6</accession>
<evidence type="ECO:0000313" key="13">
    <source>
        <dbReference type="Proteomes" id="UP000796880"/>
    </source>
</evidence>
<evidence type="ECO:0000256" key="10">
    <source>
        <dbReference type="SAM" id="Phobius"/>
    </source>
</evidence>
<evidence type="ECO:0000256" key="7">
    <source>
        <dbReference type="ARBA" id="ARBA00022840"/>
    </source>
</evidence>
<feature type="region of interest" description="Disordered" evidence="9">
    <location>
        <begin position="239"/>
        <end position="272"/>
    </location>
</feature>
<dbReference type="InterPro" id="IPR000719">
    <property type="entry name" value="Prot_kinase_dom"/>
</dbReference>
<evidence type="ECO:0000259" key="11">
    <source>
        <dbReference type="PROSITE" id="PS50011"/>
    </source>
</evidence>
<dbReference type="PROSITE" id="PS00107">
    <property type="entry name" value="PROTEIN_KINASE_ATP"/>
    <property type="match status" value="1"/>
</dbReference>
<dbReference type="Pfam" id="PF07714">
    <property type="entry name" value="PK_Tyr_Ser-Thr"/>
    <property type="match status" value="1"/>
</dbReference>
<evidence type="ECO:0000256" key="4">
    <source>
        <dbReference type="ARBA" id="ARBA00022679"/>
    </source>
</evidence>
<evidence type="ECO:0000256" key="6">
    <source>
        <dbReference type="ARBA" id="ARBA00022777"/>
    </source>
</evidence>
<dbReference type="InterPro" id="IPR017441">
    <property type="entry name" value="Protein_kinase_ATP_BS"/>
</dbReference>
<feature type="transmembrane region" description="Helical" evidence="10">
    <location>
        <begin position="648"/>
        <end position="666"/>
    </location>
</feature>
<dbReference type="SUPFAM" id="SSF56112">
    <property type="entry name" value="Protein kinase-like (PK-like)"/>
    <property type="match status" value="1"/>
</dbReference>
<keyword evidence="10" id="KW-0812">Transmembrane</keyword>
<dbReference type="InterPro" id="IPR011009">
    <property type="entry name" value="Kinase-like_dom_sf"/>
</dbReference>
<proteinExistence type="predicted"/>
<reference evidence="12" key="1">
    <citation type="submission" date="2020-03" db="EMBL/GenBank/DDBJ databases">
        <title>A high-quality chromosome-level genome assembly of a woody plant with both climbing and erect habits, Rhamnella rubrinervis.</title>
        <authorList>
            <person name="Lu Z."/>
            <person name="Yang Y."/>
            <person name="Zhu X."/>
            <person name="Sun Y."/>
        </authorList>
    </citation>
    <scope>NUCLEOTIDE SEQUENCE</scope>
    <source>
        <strain evidence="12">BYM</strain>
        <tissue evidence="12">Leaf</tissue>
    </source>
</reference>
<feature type="domain" description="Protein kinase" evidence="11">
    <location>
        <begin position="523"/>
        <end position="667"/>
    </location>
</feature>
<comment type="caution">
    <text evidence="12">The sequence shown here is derived from an EMBL/GenBank/DDBJ whole genome shotgun (WGS) entry which is preliminary data.</text>
</comment>
<evidence type="ECO:0000256" key="3">
    <source>
        <dbReference type="ARBA" id="ARBA00022475"/>
    </source>
</evidence>
<organism evidence="12 13">
    <name type="scientific">Rhamnella rubrinervis</name>
    <dbReference type="NCBI Taxonomy" id="2594499"/>
    <lineage>
        <taxon>Eukaryota</taxon>
        <taxon>Viridiplantae</taxon>
        <taxon>Streptophyta</taxon>
        <taxon>Embryophyta</taxon>
        <taxon>Tracheophyta</taxon>
        <taxon>Spermatophyta</taxon>
        <taxon>Magnoliopsida</taxon>
        <taxon>eudicotyledons</taxon>
        <taxon>Gunneridae</taxon>
        <taxon>Pentapetalae</taxon>
        <taxon>rosids</taxon>
        <taxon>fabids</taxon>
        <taxon>Rosales</taxon>
        <taxon>Rhamnaceae</taxon>
        <taxon>rhamnoid group</taxon>
        <taxon>Rhamneae</taxon>
        <taxon>Rhamnella</taxon>
    </lineage>
</organism>
<dbReference type="InterPro" id="IPR050823">
    <property type="entry name" value="Plant_Ser_Thr_Prot_Kinase"/>
</dbReference>
<dbReference type="PANTHER" id="PTHR45621">
    <property type="entry name" value="OS01G0588500 PROTEIN-RELATED"/>
    <property type="match status" value="1"/>
</dbReference>
<evidence type="ECO:0000256" key="2">
    <source>
        <dbReference type="ARBA" id="ARBA00012513"/>
    </source>
</evidence>
<sequence length="667" mass="75105">MDMEGVGTVEVHRKGQKFYGKKEKVEDMENHQSDDGGEACSGTEEGLNVNALKGKVDAEFSNAKAERFSPQGQRKRSKKLFFGVTRDHRHTFWNCWRLFDNLIESGIVSNQERSIDGQLIRKLVFGLQIMHMRVKQRYSYLSPPLLPKLKEERTTLDMEDKCSVPEATSPSQVKSRNKLVGTIQKVADSISGFEGTTSRKSKLGRDSTDDINTIFEAEQQPHSATKSWKRKRKSLKLTLPQSKLGQDSTTDINTNFGSEQQPQPASKAWKRKRRTLLSGSEAHLDSHISQPSKPEAVSQSHCLWGTDGKPTHPIFFLSFLFLQVSTLSISAVLINSFLILGIKWQKMENPDLRTSMGMKPDQKGVCMKRSDPTAPEYHVLKPSDVILSFDGVDIANDGTGEKSINTKGMRVKELRQASWSSELVFIGVCLSAQIKVESPSNAGYLYSRKLRLSIKRLLNFVNLDLLVWVNSKCVSSDGNLSNTSSKVSSVSVPQTPRSEVDILQSSNLKRFSFADLKMATRNFRPDSVLGEGGFGSVFKGWLDENSLTTAKPGTGMVIAVKRLNQEGFQGHKEWLAEVNYLGQLYHPHLVKLIGYCLEEEHQLLVYEFMPRGSLENHLFNGRRFQHKLLTTETALPFIHSHTYSDKKMPTLLFFFSAFAPVHFIFLS</sequence>
<dbReference type="Proteomes" id="UP000796880">
    <property type="component" value="Unassembled WGS sequence"/>
</dbReference>
<keyword evidence="13" id="KW-1185">Reference proteome</keyword>
<gene>
    <name evidence="12" type="ORF">FNV43_RR13161</name>
</gene>
<dbReference type="InterPro" id="IPR001245">
    <property type="entry name" value="Ser-Thr/Tyr_kinase_cat_dom"/>
</dbReference>
<evidence type="ECO:0000256" key="8">
    <source>
        <dbReference type="PROSITE-ProRule" id="PRU10141"/>
    </source>
</evidence>
<keyword evidence="7 8" id="KW-0067">ATP-binding</keyword>
<dbReference type="FunFam" id="3.30.200.20:FF:000228">
    <property type="entry name" value="Serine/threonine-protein kinase BIK1"/>
    <property type="match status" value="1"/>
</dbReference>
<protein>
    <recommendedName>
        <fullName evidence="2">non-specific serine/threonine protein kinase</fullName>
        <ecNumber evidence="2">2.7.11.1</ecNumber>
    </recommendedName>
</protein>
<keyword evidence="6" id="KW-0418">Kinase</keyword>
<keyword evidence="10" id="KW-1133">Transmembrane helix</keyword>
<keyword evidence="3" id="KW-1003">Cell membrane</keyword>
<evidence type="ECO:0000256" key="9">
    <source>
        <dbReference type="SAM" id="MobiDB-lite"/>
    </source>
</evidence>
<comment type="subcellular location">
    <subcellularLocation>
        <location evidence="1">Cell membrane</location>
    </subcellularLocation>
</comment>
<feature type="binding site" evidence="8">
    <location>
        <position position="561"/>
    </location>
    <ligand>
        <name>ATP</name>
        <dbReference type="ChEBI" id="CHEBI:30616"/>
    </ligand>
</feature>